<organism evidence="1 2">
    <name type="scientific">Mariniflexile fucanivorans</name>
    <dbReference type="NCBI Taxonomy" id="264023"/>
    <lineage>
        <taxon>Bacteria</taxon>
        <taxon>Pseudomonadati</taxon>
        <taxon>Bacteroidota</taxon>
        <taxon>Flavobacteriia</taxon>
        <taxon>Flavobacteriales</taxon>
        <taxon>Flavobacteriaceae</taxon>
        <taxon>Mariniflexile</taxon>
    </lineage>
</organism>
<sequence length="185" mass="21838">MSLINNFPEIKIFFEKENFDSDELDDFIFLIEKKYFDKTLRKSALTLIKLEILKFKIEENGSSKESDTNIDKEFIESNLTIDNKKNNIKSISEKIQVSAHLIIELFKQKSILKKESDYINEKEYLLLNDFFTSKIEAIERASKQEQRILKSRRKKVVKSIYKGIPVYNNISQNKGVGKLIYIRKK</sequence>
<accession>A0A4R1R9T6</accession>
<evidence type="ECO:0000313" key="2">
    <source>
        <dbReference type="Proteomes" id="UP000295455"/>
    </source>
</evidence>
<dbReference type="RefSeq" id="WP_132219421.1">
    <property type="nucleotide sequence ID" value="NZ_OX156936.1"/>
</dbReference>
<dbReference type="Proteomes" id="UP000295455">
    <property type="component" value="Unassembled WGS sequence"/>
</dbReference>
<dbReference type="AlphaFoldDB" id="A0A4R1R9T6"/>
<comment type="caution">
    <text evidence="1">The sequence shown here is derived from an EMBL/GenBank/DDBJ whole genome shotgun (WGS) entry which is preliminary data.</text>
</comment>
<dbReference type="OrthoDB" id="9961038at2"/>
<evidence type="ECO:0000313" key="1">
    <source>
        <dbReference type="EMBL" id="TCL62493.1"/>
    </source>
</evidence>
<protein>
    <submittedName>
        <fullName evidence="1">Uncharacterized protein</fullName>
    </submittedName>
</protein>
<reference evidence="1 2" key="1">
    <citation type="submission" date="2019-03" db="EMBL/GenBank/DDBJ databases">
        <title>Genomic Encyclopedia of Type Strains, Phase IV (KMG-IV): sequencing the most valuable type-strain genomes for metagenomic binning, comparative biology and taxonomic classification.</title>
        <authorList>
            <person name="Goeker M."/>
        </authorList>
    </citation>
    <scope>NUCLEOTIDE SEQUENCE [LARGE SCALE GENOMIC DNA]</scope>
    <source>
        <strain evidence="1 2">DSM 18792</strain>
    </source>
</reference>
<gene>
    <name evidence="1" type="ORF">EV196_11334</name>
</gene>
<proteinExistence type="predicted"/>
<dbReference type="EMBL" id="SLUP01000013">
    <property type="protein sequence ID" value="TCL62493.1"/>
    <property type="molecule type" value="Genomic_DNA"/>
</dbReference>
<keyword evidence="2" id="KW-1185">Reference proteome</keyword>
<name>A0A4R1R9T6_9FLAO</name>